<feature type="compositionally biased region" description="Polar residues" evidence="1">
    <location>
        <begin position="15"/>
        <end position="26"/>
    </location>
</feature>
<evidence type="ECO:0000313" key="5">
    <source>
        <dbReference type="EMBL" id="OTN75566.1"/>
    </source>
</evidence>
<keyword evidence="2" id="KW-0812">Transmembrane</keyword>
<dbReference type="Pfam" id="PF23357">
    <property type="entry name" value="DUF7088"/>
    <property type="match status" value="1"/>
</dbReference>
<dbReference type="Proteomes" id="UP000195043">
    <property type="component" value="Unassembled WGS sequence"/>
</dbReference>
<feature type="region of interest" description="Disordered" evidence="1">
    <location>
        <begin position="1"/>
        <end position="26"/>
    </location>
</feature>
<accession>A0A242A3F6</accession>
<dbReference type="InterPro" id="IPR029062">
    <property type="entry name" value="Class_I_gatase-like"/>
</dbReference>
<feature type="domain" description="DUF7088" evidence="4">
    <location>
        <begin position="72"/>
        <end position="157"/>
    </location>
</feature>
<dbReference type="AlphaFoldDB" id="A0A242A3F6"/>
<dbReference type="STRING" id="1834191.A5886_000640"/>
<feature type="domain" description="ABC-type uncharacterised transport system" evidence="3">
    <location>
        <begin position="197"/>
        <end position="444"/>
    </location>
</feature>
<feature type="transmembrane region" description="Helical" evidence="2">
    <location>
        <begin position="41"/>
        <end position="59"/>
    </location>
</feature>
<protein>
    <submittedName>
        <fullName evidence="5">Uncharacterized protein</fullName>
    </submittedName>
</protein>
<evidence type="ECO:0000259" key="3">
    <source>
        <dbReference type="Pfam" id="PF09822"/>
    </source>
</evidence>
<keyword evidence="2" id="KW-0472">Membrane</keyword>
<evidence type="ECO:0000256" key="2">
    <source>
        <dbReference type="SAM" id="Phobius"/>
    </source>
</evidence>
<comment type="caution">
    <text evidence="5">The sequence shown here is derived from an EMBL/GenBank/DDBJ whole genome shotgun (WGS) entry which is preliminary data.</text>
</comment>
<feature type="region of interest" description="Disordered" evidence="1">
    <location>
        <begin position="385"/>
        <end position="415"/>
    </location>
</feature>
<keyword evidence="2" id="KW-1133">Transmembrane helix</keyword>
<dbReference type="OrthoDB" id="9766228at2"/>
<organism evidence="5 6">
    <name type="scientific">Candidatus Enterococcus testudinis</name>
    <dbReference type="NCBI Taxonomy" id="1834191"/>
    <lineage>
        <taxon>Bacteria</taxon>
        <taxon>Bacillati</taxon>
        <taxon>Bacillota</taxon>
        <taxon>Bacilli</taxon>
        <taxon>Lactobacillales</taxon>
        <taxon>Enterococcaceae</taxon>
        <taxon>Enterococcus</taxon>
    </lineage>
</organism>
<gene>
    <name evidence="5" type="ORF">A5886_000640</name>
</gene>
<feature type="transmembrane region" description="Helical" evidence="2">
    <location>
        <begin position="478"/>
        <end position="501"/>
    </location>
</feature>
<evidence type="ECO:0000259" key="4">
    <source>
        <dbReference type="Pfam" id="PF23357"/>
    </source>
</evidence>
<evidence type="ECO:0000313" key="6">
    <source>
        <dbReference type="Proteomes" id="UP000195043"/>
    </source>
</evidence>
<evidence type="ECO:0000256" key="1">
    <source>
        <dbReference type="SAM" id="MobiDB-lite"/>
    </source>
</evidence>
<proteinExistence type="predicted"/>
<reference evidence="5 6" key="1">
    <citation type="submission" date="2017-05" db="EMBL/GenBank/DDBJ databases">
        <title>The Genome Sequence of Enterococcus sp. 8G7_MSG3316.</title>
        <authorList>
            <consortium name="The Broad Institute Genomics Platform"/>
            <consortium name="The Broad Institute Genomic Center for Infectious Diseases"/>
            <person name="Earl A."/>
            <person name="Manson A."/>
            <person name="Schwartman J."/>
            <person name="Gilmore M."/>
            <person name="Abouelleil A."/>
            <person name="Cao P."/>
            <person name="Chapman S."/>
            <person name="Cusick C."/>
            <person name="Shea T."/>
            <person name="Young S."/>
            <person name="Neafsey D."/>
            <person name="Nusbaum C."/>
            <person name="Birren B."/>
        </authorList>
    </citation>
    <scope>NUCLEOTIDE SEQUENCE [LARGE SCALE GENOMIC DNA]</scope>
    <source>
        <strain evidence="5 6">8G7_MSG3316</strain>
    </source>
</reference>
<dbReference type="SUPFAM" id="SSF52317">
    <property type="entry name" value="Class I glutamine amidotransferase-like"/>
    <property type="match status" value="1"/>
</dbReference>
<keyword evidence="6" id="KW-1185">Reference proteome</keyword>
<name>A0A242A3F6_9ENTE</name>
<dbReference type="InterPro" id="IPR019196">
    <property type="entry name" value="ABC_transp_unknown"/>
</dbReference>
<dbReference type="EMBL" id="NGKU01000001">
    <property type="protein sequence ID" value="OTN75566.1"/>
    <property type="molecule type" value="Genomic_DNA"/>
</dbReference>
<dbReference type="RefSeq" id="WP_086273611.1">
    <property type="nucleotide sequence ID" value="NZ_NGKU01000001.1"/>
</dbReference>
<dbReference type="Pfam" id="PF09822">
    <property type="entry name" value="ABC_transp_aux"/>
    <property type="match status" value="1"/>
</dbReference>
<feature type="compositionally biased region" description="Low complexity" evidence="1">
    <location>
        <begin position="396"/>
        <end position="407"/>
    </location>
</feature>
<sequence>MKDTLKKISNRLKTRPTSSWSSMHQSLQTTNARQGASRSGVTLLVLAIVVVVNLIVGQLPQTINTIDLSEEQVTEVSQTSKDLLDGLDDTIVLKVFADQTTTDTAIKSFLEKYAATSSHLSIEWIDPVLHPSVLTDYSAEENSVVVENESTEDYEVISFSSIVSTGYDSSYNTVTTFDGDGQLTSAVNRLTKQNEHTIYLSAGHGEETLVSSITTLFDKANYTTAELNTVTTAEMPNDMDLLLIYGPTTDFTEDEITNLETYIAAGGKVMVVLSAEDADTPNLSAFMKAYGLAETSGYIADAERSYQGQSYYLIPNMTGTDVYLDNLSSQTVLLINTKGFTQEDPTIENATVTPLLQTSENGYNVTDDEQTQGTYTLGAVVTQTINTDEDDENTSDSETTSSDTQASDTDEESAAVEGKLTILSSTNLVAEDVTSAFSTLENNTVFMNMITANFDDVENISIEAKTLSSNMNTVTNPGGYSVLFILIIPLAVLVTGFVIWFRRRRA</sequence>
<dbReference type="InterPro" id="IPR055396">
    <property type="entry name" value="DUF7088"/>
</dbReference>